<keyword evidence="1" id="KW-0547">Nucleotide-binding</keyword>
<protein>
    <recommendedName>
        <fullName evidence="3">AMP-dependent synthetase/ligase domain-containing protein</fullName>
    </recommendedName>
</protein>
<sequence>MHRETSLPPLVEIGHNQSMLAEIVNRITQYPAHPAFLLPGIDASGQADWNSAQEVRGDTFLSHVKACASYLLSQGVQVGERIGVMAPTSYAWTVVDCAIWWVGAVVVPLYETSSVEQVRAMCETVNVRRAFGTKKTIPILCEAGISEAQVWEMNLLAAPGDNPVPQQSLSDQDEAQLAQQLTALNATDPATIVFTSGTTGTPKPAVITHRNMLSQVSNVAAAYREIVNDRGSTLIFLPLAHILARGLQCVCLREGMRISYEPSPKAVLPALESVKPTFMVAPPRLLEKIMNAAGEGAKQKHLGWFWRPWLAQVIERGRAAEVADLQAANLKVPALSQQGMVRPRPWLFKLGDALFGRLLRQKLGGRMEFFLSGAAPLACEVSWFFRGLGVSVVEGYGLTETTAPATGNRPGRIKSGTVGPVIPGTTVRLGEDGQVLLAGPGVFGGYLDGTGLDSDGFFDTGDLGELDEDGYLTITGRAKNLIITSYGKNISPDAWQSQVELHPLVDAAMVVGEGKPFVTALIVLDQSVPQVRDYQGGEQFVAEDGTTFRVVSDPSLRAEVEAAVAEANENVSAPERVKRFHLLSFDHEGEVFTATRKLRRPVLEKVCAPVITRLYS</sequence>
<reference evidence="4 5" key="1">
    <citation type="submission" date="2016-10" db="EMBL/GenBank/DDBJ databases">
        <title>Actinomyces aegypiusis sp. nov., isolated from the Aegypius monachus in Qinghai Tibet Plateau China.</title>
        <authorList>
            <person name="Wang Y."/>
        </authorList>
    </citation>
    <scope>NUCLEOTIDE SEQUENCE [LARGE SCALE GENOMIC DNA]</scope>
    <source>
        <strain evidence="4 5">VUL4_3</strain>
    </source>
</reference>
<proteinExistence type="predicted"/>
<dbReference type="SUPFAM" id="SSF56801">
    <property type="entry name" value="Acetyl-CoA synthetase-like"/>
    <property type="match status" value="1"/>
</dbReference>
<dbReference type="PROSITE" id="PS00455">
    <property type="entry name" value="AMP_BINDING"/>
    <property type="match status" value="1"/>
</dbReference>
<keyword evidence="2" id="KW-0067">ATP-binding</keyword>
<dbReference type="STRING" id="1912795.BK816_07565"/>
<evidence type="ECO:0000256" key="1">
    <source>
        <dbReference type="ARBA" id="ARBA00022741"/>
    </source>
</evidence>
<name>A0A1D9MLQ3_9ACTO</name>
<dbReference type="InterPro" id="IPR042099">
    <property type="entry name" value="ANL_N_sf"/>
</dbReference>
<dbReference type="KEGG" id="avu:BK816_07565"/>
<dbReference type="GO" id="GO:0005524">
    <property type="term" value="F:ATP binding"/>
    <property type="evidence" value="ECO:0007669"/>
    <property type="project" value="UniProtKB-KW"/>
</dbReference>
<dbReference type="Proteomes" id="UP000176288">
    <property type="component" value="Chromosome"/>
</dbReference>
<feature type="domain" description="AMP-dependent synthetase/ligase" evidence="3">
    <location>
        <begin position="60"/>
        <end position="447"/>
    </location>
</feature>
<gene>
    <name evidence="4" type="ORF">BK816_07565</name>
</gene>
<dbReference type="Gene3D" id="3.40.50.12780">
    <property type="entry name" value="N-terminal domain of ligase-like"/>
    <property type="match status" value="1"/>
</dbReference>
<accession>A0A1D9MLQ3</accession>
<dbReference type="InterPro" id="IPR020845">
    <property type="entry name" value="AMP-binding_CS"/>
</dbReference>
<evidence type="ECO:0000256" key="2">
    <source>
        <dbReference type="ARBA" id="ARBA00022840"/>
    </source>
</evidence>
<dbReference type="Pfam" id="PF00501">
    <property type="entry name" value="AMP-binding"/>
    <property type="match status" value="1"/>
</dbReference>
<dbReference type="OrthoDB" id="9803968at2"/>
<evidence type="ECO:0000313" key="4">
    <source>
        <dbReference type="EMBL" id="AOZ73168.1"/>
    </source>
</evidence>
<dbReference type="EMBL" id="CP017812">
    <property type="protein sequence ID" value="AOZ73168.1"/>
    <property type="molecule type" value="Genomic_DNA"/>
</dbReference>
<dbReference type="GO" id="GO:0004467">
    <property type="term" value="F:long-chain fatty acid-CoA ligase activity"/>
    <property type="evidence" value="ECO:0007669"/>
    <property type="project" value="TreeGrafter"/>
</dbReference>
<dbReference type="PANTHER" id="PTHR43272:SF33">
    <property type="entry name" value="AMP-BINDING DOMAIN-CONTAINING PROTEIN-RELATED"/>
    <property type="match status" value="1"/>
</dbReference>
<dbReference type="GO" id="GO:0016020">
    <property type="term" value="C:membrane"/>
    <property type="evidence" value="ECO:0007669"/>
    <property type="project" value="TreeGrafter"/>
</dbReference>
<dbReference type="CDD" id="cd05907">
    <property type="entry name" value="VL_LC_FACS_like"/>
    <property type="match status" value="1"/>
</dbReference>
<dbReference type="RefSeq" id="WP_071164631.1">
    <property type="nucleotide sequence ID" value="NZ_CP017812.1"/>
</dbReference>
<dbReference type="InterPro" id="IPR000873">
    <property type="entry name" value="AMP-dep_synth/lig_dom"/>
</dbReference>
<keyword evidence="5" id="KW-1185">Reference proteome</keyword>
<dbReference type="Pfam" id="PF23562">
    <property type="entry name" value="AMP-binding_C_3"/>
    <property type="match status" value="1"/>
</dbReference>
<evidence type="ECO:0000259" key="3">
    <source>
        <dbReference type="Pfam" id="PF00501"/>
    </source>
</evidence>
<dbReference type="PANTHER" id="PTHR43272">
    <property type="entry name" value="LONG-CHAIN-FATTY-ACID--COA LIGASE"/>
    <property type="match status" value="1"/>
</dbReference>
<organism evidence="4 5">
    <name type="scientific">Boudabousia tangfeifanii</name>
    <dbReference type="NCBI Taxonomy" id="1912795"/>
    <lineage>
        <taxon>Bacteria</taxon>
        <taxon>Bacillati</taxon>
        <taxon>Actinomycetota</taxon>
        <taxon>Actinomycetes</taxon>
        <taxon>Actinomycetales</taxon>
        <taxon>Actinomycetaceae</taxon>
        <taxon>Boudabousia</taxon>
    </lineage>
</organism>
<evidence type="ECO:0000313" key="5">
    <source>
        <dbReference type="Proteomes" id="UP000176288"/>
    </source>
</evidence>
<dbReference type="AlphaFoldDB" id="A0A1D9MLQ3"/>